<sequence>MSSSSIFAIVKWRKLFKGIPLLGYLPGGDKEIITRSETTLLALEAAKRILIPGGLISIVVYIGHPGGREELEAVETFAARLSVENWICCKLQMLNRPCAPIPIFLFRR</sequence>
<proteinExistence type="predicted"/>
<name>A0A2Z6PE77_TRISU</name>
<dbReference type="InterPro" id="IPR010719">
    <property type="entry name" value="MnmM_MeTrfase"/>
</dbReference>
<dbReference type="Gene3D" id="3.40.50.150">
    <property type="entry name" value="Vaccinia Virus protein VP39"/>
    <property type="match status" value="1"/>
</dbReference>
<dbReference type="AlphaFoldDB" id="A0A2Z6PE77"/>
<dbReference type="PANTHER" id="PTHR35276:SF1">
    <property type="entry name" value="TRNA (MNM(5)S(2)U34)-METHYLTRANSFERASE, CHLOROPLASTIC"/>
    <property type="match status" value="1"/>
</dbReference>
<dbReference type="InterPro" id="IPR029063">
    <property type="entry name" value="SAM-dependent_MTases_sf"/>
</dbReference>
<reference evidence="2" key="1">
    <citation type="journal article" date="2017" name="Front. Plant Sci.">
        <title>Climate Clever Clovers: New Paradigm to Reduce the Environmental Footprint of Ruminants by Breeding Low Methanogenic Forages Utilizing Haplotype Variation.</title>
        <authorList>
            <person name="Kaur P."/>
            <person name="Appels R."/>
            <person name="Bayer P.E."/>
            <person name="Keeble-Gagnere G."/>
            <person name="Wang J."/>
            <person name="Hirakawa H."/>
            <person name="Shirasawa K."/>
            <person name="Vercoe P."/>
            <person name="Stefanova K."/>
            <person name="Durmic Z."/>
            <person name="Nichols P."/>
            <person name="Revell C."/>
            <person name="Isobe S.N."/>
            <person name="Edwards D."/>
            <person name="Erskine W."/>
        </authorList>
    </citation>
    <scope>NUCLEOTIDE SEQUENCE [LARGE SCALE GENOMIC DNA]</scope>
    <source>
        <strain evidence="2">cv. Daliak</strain>
    </source>
</reference>
<protein>
    <submittedName>
        <fullName evidence="1">Uncharacterized protein</fullName>
    </submittedName>
</protein>
<dbReference type="Pfam" id="PF06962">
    <property type="entry name" value="rRNA_methylase"/>
    <property type="match status" value="1"/>
</dbReference>
<dbReference type="Proteomes" id="UP000242715">
    <property type="component" value="Unassembled WGS sequence"/>
</dbReference>
<accession>A0A2Z6PE77</accession>
<evidence type="ECO:0000313" key="2">
    <source>
        <dbReference type="Proteomes" id="UP000242715"/>
    </source>
</evidence>
<evidence type="ECO:0000313" key="1">
    <source>
        <dbReference type="EMBL" id="GAU48900.1"/>
    </source>
</evidence>
<dbReference type="OrthoDB" id="2984at2759"/>
<dbReference type="EMBL" id="DF974489">
    <property type="protein sequence ID" value="GAU48900.1"/>
    <property type="molecule type" value="Genomic_DNA"/>
</dbReference>
<organism evidence="1 2">
    <name type="scientific">Trifolium subterraneum</name>
    <name type="common">Subterranean clover</name>
    <dbReference type="NCBI Taxonomy" id="3900"/>
    <lineage>
        <taxon>Eukaryota</taxon>
        <taxon>Viridiplantae</taxon>
        <taxon>Streptophyta</taxon>
        <taxon>Embryophyta</taxon>
        <taxon>Tracheophyta</taxon>
        <taxon>Spermatophyta</taxon>
        <taxon>Magnoliopsida</taxon>
        <taxon>eudicotyledons</taxon>
        <taxon>Gunneridae</taxon>
        <taxon>Pentapetalae</taxon>
        <taxon>rosids</taxon>
        <taxon>fabids</taxon>
        <taxon>Fabales</taxon>
        <taxon>Fabaceae</taxon>
        <taxon>Papilionoideae</taxon>
        <taxon>50 kb inversion clade</taxon>
        <taxon>NPAAA clade</taxon>
        <taxon>Hologalegina</taxon>
        <taxon>IRL clade</taxon>
        <taxon>Trifolieae</taxon>
        <taxon>Trifolium</taxon>
    </lineage>
</organism>
<dbReference type="PANTHER" id="PTHR35276">
    <property type="entry name" value="S-ADENOSYL-L-METHIONINE-DEPENDENT METHYLTRANSFERASES SUPERFAMILY PROTEIN"/>
    <property type="match status" value="1"/>
</dbReference>
<keyword evidence="2" id="KW-1185">Reference proteome</keyword>
<gene>
    <name evidence="1" type="ORF">TSUD_98910</name>
</gene>